<dbReference type="AlphaFoldDB" id="A0A921SZP9"/>
<reference evidence="1" key="2">
    <citation type="submission" date="2021-09" db="EMBL/GenBank/DDBJ databases">
        <authorList>
            <person name="Gilroy R."/>
        </authorList>
    </citation>
    <scope>NUCLEOTIDE SEQUENCE</scope>
    <source>
        <strain evidence="1">1277</strain>
    </source>
</reference>
<sequence length="140" mass="16119">MLKTTYDDIWTSFLENCKLNSEDIPQSEEMIYSCISNAVNIYNQKAKKYNNRMQIIECNETMEEVSVKLTTDELLILSNIIAGVVCRNSLLQFSSLYGTYAKEMGISNIKAQTDARRLNAEYFEQKTQSLIEDLVDTFDL</sequence>
<evidence type="ECO:0000313" key="1">
    <source>
        <dbReference type="EMBL" id="HJG96732.1"/>
    </source>
</evidence>
<name>A0A921SZP9_9FIRM</name>
<proteinExistence type="predicted"/>
<evidence type="ECO:0000313" key="2">
    <source>
        <dbReference type="Proteomes" id="UP000776700"/>
    </source>
</evidence>
<reference evidence="1" key="1">
    <citation type="journal article" date="2021" name="PeerJ">
        <title>Extensive microbial diversity within the chicken gut microbiome revealed by metagenomics and culture.</title>
        <authorList>
            <person name="Gilroy R."/>
            <person name="Ravi A."/>
            <person name="Getino M."/>
            <person name="Pursley I."/>
            <person name="Horton D.L."/>
            <person name="Alikhan N.F."/>
            <person name="Baker D."/>
            <person name="Gharbi K."/>
            <person name="Hall N."/>
            <person name="Watson M."/>
            <person name="Adriaenssens E.M."/>
            <person name="Foster-Nyarko E."/>
            <person name="Jarju S."/>
            <person name="Secka A."/>
            <person name="Antonio M."/>
            <person name="Oren A."/>
            <person name="Chaudhuri R.R."/>
            <person name="La Ragione R."/>
            <person name="Hildebrand F."/>
            <person name="Pallen M.J."/>
        </authorList>
    </citation>
    <scope>NUCLEOTIDE SEQUENCE</scope>
    <source>
        <strain evidence="1">1277</strain>
    </source>
</reference>
<dbReference type="Proteomes" id="UP000776700">
    <property type="component" value="Unassembled WGS sequence"/>
</dbReference>
<organism evidence="1 2">
    <name type="scientific">Romboutsia timonensis</name>
    <dbReference type="NCBI Taxonomy" id="1776391"/>
    <lineage>
        <taxon>Bacteria</taxon>
        <taxon>Bacillati</taxon>
        <taxon>Bacillota</taxon>
        <taxon>Clostridia</taxon>
        <taxon>Peptostreptococcales</taxon>
        <taxon>Peptostreptococcaceae</taxon>
        <taxon>Romboutsia</taxon>
    </lineage>
</organism>
<gene>
    <name evidence="1" type="ORF">K8V90_06485</name>
</gene>
<dbReference type="EMBL" id="DYUB01000200">
    <property type="protein sequence ID" value="HJG96732.1"/>
    <property type="molecule type" value="Genomic_DNA"/>
</dbReference>
<accession>A0A921SZP9</accession>
<comment type="caution">
    <text evidence="1">The sequence shown here is derived from an EMBL/GenBank/DDBJ whole genome shotgun (WGS) entry which is preliminary data.</text>
</comment>
<protein>
    <submittedName>
        <fullName evidence="1">Uncharacterized protein</fullName>
    </submittedName>
</protein>